<dbReference type="EMBL" id="GL377582">
    <property type="protein sequence ID" value="EFJ27269.1"/>
    <property type="molecule type" value="Genomic_DNA"/>
</dbReference>
<dbReference type="Gramene" id="EFJ27269">
    <property type="protein sequence ID" value="EFJ27269"/>
    <property type="gene ID" value="SELMODRAFT_412289"/>
</dbReference>
<keyword evidence="3" id="KW-1185">Reference proteome</keyword>
<dbReference type="InParanoid" id="D8RKN6"/>
<evidence type="ECO:0000256" key="1">
    <source>
        <dbReference type="SAM" id="MobiDB-lite"/>
    </source>
</evidence>
<organism evidence="3">
    <name type="scientific">Selaginella moellendorffii</name>
    <name type="common">Spikemoss</name>
    <dbReference type="NCBI Taxonomy" id="88036"/>
    <lineage>
        <taxon>Eukaryota</taxon>
        <taxon>Viridiplantae</taxon>
        <taxon>Streptophyta</taxon>
        <taxon>Embryophyta</taxon>
        <taxon>Tracheophyta</taxon>
        <taxon>Lycopodiopsida</taxon>
        <taxon>Selaginellales</taxon>
        <taxon>Selaginellaceae</taxon>
        <taxon>Selaginella</taxon>
    </lineage>
</organism>
<reference evidence="2 3" key="1">
    <citation type="journal article" date="2011" name="Science">
        <title>The Selaginella genome identifies genetic changes associated with the evolution of vascular plants.</title>
        <authorList>
            <person name="Banks J.A."/>
            <person name="Nishiyama T."/>
            <person name="Hasebe M."/>
            <person name="Bowman J.L."/>
            <person name="Gribskov M."/>
            <person name="dePamphilis C."/>
            <person name="Albert V.A."/>
            <person name="Aono N."/>
            <person name="Aoyama T."/>
            <person name="Ambrose B.A."/>
            <person name="Ashton N.W."/>
            <person name="Axtell M.J."/>
            <person name="Barker E."/>
            <person name="Barker M.S."/>
            <person name="Bennetzen J.L."/>
            <person name="Bonawitz N.D."/>
            <person name="Chapple C."/>
            <person name="Cheng C."/>
            <person name="Correa L.G."/>
            <person name="Dacre M."/>
            <person name="DeBarry J."/>
            <person name="Dreyer I."/>
            <person name="Elias M."/>
            <person name="Engstrom E.M."/>
            <person name="Estelle M."/>
            <person name="Feng L."/>
            <person name="Finet C."/>
            <person name="Floyd S.K."/>
            <person name="Frommer W.B."/>
            <person name="Fujita T."/>
            <person name="Gramzow L."/>
            <person name="Gutensohn M."/>
            <person name="Harholt J."/>
            <person name="Hattori M."/>
            <person name="Heyl A."/>
            <person name="Hirai T."/>
            <person name="Hiwatashi Y."/>
            <person name="Ishikawa M."/>
            <person name="Iwata M."/>
            <person name="Karol K.G."/>
            <person name="Koehler B."/>
            <person name="Kolukisaoglu U."/>
            <person name="Kubo M."/>
            <person name="Kurata T."/>
            <person name="Lalonde S."/>
            <person name="Li K."/>
            <person name="Li Y."/>
            <person name="Litt A."/>
            <person name="Lyons E."/>
            <person name="Manning G."/>
            <person name="Maruyama T."/>
            <person name="Michael T.P."/>
            <person name="Mikami K."/>
            <person name="Miyazaki S."/>
            <person name="Morinaga S."/>
            <person name="Murata T."/>
            <person name="Mueller-Roeber B."/>
            <person name="Nelson D.R."/>
            <person name="Obara M."/>
            <person name="Oguri Y."/>
            <person name="Olmstead R.G."/>
            <person name="Onodera N."/>
            <person name="Petersen B.L."/>
            <person name="Pils B."/>
            <person name="Prigge M."/>
            <person name="Rensing S.A."/>
            <person name="Riano-Pachon D.M."/>
            <person name="Roberts A.W."/>
            <person name="Sato Y."/>
            <person name="Scheller H.V."/>
            <person name="Schulz B."/>
            <person name="Schulz C."/>
            <person name="Shakirov E.V."/>
            <person name="Shibagaki N."/>
            <person name="Shinohara N."/>
            <person name="Shippen D.E."/>
            <person name="Soerensen I."/>
            <person name="Sotooka R."/>
            <person name="Sugimoto N."/>
            <person name="Sugita M."/>
            <person name="Sumikawa N."/>
            <person name="Tanurdzic M."/>
            <person name="Theissen G."/>
            <person name="Ulvskov P."/>
            <person name="Wakazuki S."/>
            <person name="Weng J.K."/>
            <person name="Willats W.W."/>
            <person name="Wipf D."/>
            <person name="Wolf P.G."/>
            <person name="Yang L."/>
            <person name="Zimmer A.D."/>
            <person name="Zhu Q."/>
            <person name="Mitros T."/>
            <person name="Hellsten U."/>
            <person name="Loque D."/>
            <person name="Otillar R."/>
            <person name="Salamov A."/>
            <person name="Schmutz J."/>
            <person name="Shapiro H."/>
            <person name="Lindquist E."/>
            <person name="Lucas S."/>
            <person name="Rokhsar D."/>
            <person name="Grigoriev I.V."/>
        </authorList>
    </citation>
    <scope>NUCLEOTIDE SEQUENCE [LARGE SCALE GENOMIC DNA]</scope>
</reference>
<proteinExistence type="predicted"/>
<feature type="compositionally biased region" description="Basic and acidic residues" evidence="1">
    <location>
        <begin position="40"/>
        <end position="49"/>
    </location>
</feature>
<evidence type="ECO:0000313" key="2">
    <source>
        <dbReference type="EMBL" id="EFJ27269.1"/>
    </source>
</evidence>
<feature type="compositionally biased region" description="Basic and acidic residues" evidence="1">
    <location>
        <begin position="22"/>
        <end position="32"/>
    </location>
</feature>
<accession>D8RKN6</accession>
<gene>
    <name evidence="2" type="ORF">SELMODRAFT_412289</name>
</gene>
<feature type="region of interest" description="Disordered" evidence="1">
    <location>
        <begin position="1"/>
        <end position="51"/>
    </location>
</feature>
<dbReference type="Proteomes" id="UP000001514">
    <property type="component" value="Unassembled WGS sequence"/>
</dbReference>
<dbReference type="HOGENOM" id="CLU_2113137_0_0_1"/>
<dbReference type="AlphaFoldDB" id="D8RKN6"/>
<sequence>MINNPTSQDFEETKLPPQHPSDLYKLEQDWNDSKGTSPTRNKDAAHGGERNGYCWMVSARERTTRLSMGYTSGTTTKSYVWFLTLKRIRVWNVVAVVGRSNVRLENAGPVKTRST</sequence>
<protein>
    <submittedName>
        <fullName evidence="2">Uncharacterized protein</fullName>
    </submittedName>
</protein>
<dbReference type="KEGG" id="smo:SELMODRAFT_412289"/>
<name>D8RKN6_SELML</name>
<evidence type="ECO:0000313" key="3">
    <source>
        <dbReference type="Proteomes" id="UP000001514"/>
    </source>
</evidence>